<dbReference type="AlphaFoldDB" id="A0A6H1P7G1"/>
<evidence type="ECO:0000313" key="2">
    <source>
        <dbReference type="Proteomes" id="UP000501868"/>
    </source>
</evidence>
<reference evidence="1 2" key="1">
    <citation type="submission" date="2020-04" db="EMBL/GenBank/DDBJ databases">
        <title>Genome-Wide Identification of 5-Methylcytosine Sites in Bacterial Genomes By High-Throughput Sequencing of MspJI Restriction Fragments.</title>
        <authorList>
            <person name="Wu V."/>
        </authorList>
    </citation>
    <scope>NUCLEOTIDE SEQUENCE [LARGE SCALE GENOMIC DNA]</scope>
    <source>
        <strain evidence="1 2">S2</strain>
    </source>
</reference>
<evidence type="ECO:0000313" key="1">
    <source>
        <dbReference type="EMBL" id="QIZ09372.1"/>
    </source>
</evidence>
<name>A0A6H1P7G1_PRIMG</name>
<organism evidence="1 2">
    <name type="scientific">Priestia megaterium</name>
    <name type="common">Bacillus megaterium</name>
    <dbReference type="NCBI Taxonomy" id="1404"/>
    <lineage>
        <taxon>Bacteria</taxon>
        <taxon>Bacillati</taxon>
        <taxon>Bacillota</taxon>
        <taxon>Bacilli</taxon>
        <taxon>Bacillales</taxon>
        <taxon>Bacillaceae</taxon>
        <taxon>Priestia</taxon>
    </lineage>
</organism>
<protein>
    <submittedName>
        <fullName evidence="1">Uncharacterized protein</fullName>
    </submittedName>
</protein>
<gene>
    <name evidence="1" type="ORF">HFZ78_23945</name>
</gene>
<accession>A0A6H1P7G1</accession>
<reference evidence="1 2" key="2">
    <citation type="submission" date="2020-04" db="EMBL/GenBank/DDBJ databases">
        <authorList>
            <person name="Fomenkov A."/>
            <person name="Anton B.P."/>
            <person name="Roberts R.J."/>
        </authorList>
    </citation>
    <scope>NUCLEOTIDE SEQUENCE [LARGE SCALE GENOMIC DNA]</scope>
    <source>
        <strain evidence="1 2">S2</strain>
    </source>
</reference>
<sequence>MTYILWDLNTLADALREHDAIFLIDEIAKYDYKAAQQLDVLLNQHCSNHY</sequence>
<dbReference type="Proteomes" id="UP000501868">
    <property type="component" value="Chromosome"/>
</dbReference>
<dbReference type="EMBL" id="CP051128">
    <property type="protein sequence ID" value="QIZ09372.1"/>
    <property type="molecule type" value="Genomic_DNA"/>
</dbReference>
<proteinExistence type="predicted"/>